<evidence type="ECO:0000313" key="2">
    <source>
        <dbReference type="Proteomes" id="UP000652761"/>
    </source>
</evidence>
<organism evidence="1 2">
    <name type="scientific">Colocasia esculenta</name>
    <name type="common">Wild taro</name>
    <name type="synonym">Arum esculentum</name>
    <dbReference type="NCBI Taxonomy" id="4460"/>
    <lineage>
        <taxon>Eukaryota</taxon>
        <taxon>Viridiplantae</taxon>
        <taxon>Streptophyta</taxon>
        <taxon>Embryophyta</taxon>
        <taxon>Tracheophyta</taxon>
        <taxon>Spermatophyta</taxon>
        <taxon>Magnoliopsida</taxon>
        <taxon>Liliopsida</taxon>
        <taxon>Araceae</taxon>
        <taxon>Aroideae</taxon>
        <taxon>Colocasieae</taxon>
        <taxon>Colocasia</taxon>
    </lineage>
</organism>
<keyword evidence="2" id="KW-1185">Reference proteome</keyword>
<evidence type="ECO:0000313" key="1">
    <source>
        <dbReference type="EMBL" id="MQL79039.1"/>
    </source>
</evidence>
<reference evidence="1" key="1">
    <citation type="submission" date="2017-07" db="EMBL/GenBank/DDBJ databases">
        <title>Taro Niue Genome Assembly and Annotation.</title>
        <authorList>
            <person name="Atibalentja N."/>
            <person name="Keating K."/>
            <person name="Fields C.J."/>
        </authorList>
    </citation>
    <scope>NUCLEOTIDE SEQUENCE</scope>
    <source>
        <strain evidence="1">Niue_2</strain>
        <tissue evidence="1">Leaf</tissue>
    </source>
</reference>
<accession>A0A843UG75</accession>
<comment type="caution">
    <text evidence="1">The sequence shown here is derived from an EMBL/GenBank/DDBJ whole genome shotgun (WGS) entry which is preliminary data.</text>
</comment>
<proteinExistence type="predicted"/>
<protein>
    <submittedName>
        <fullName evidence="1">Uncharacterized protein</fullName>
    </submittedName>
</protein>
<dbReference type="OrthoDB" id="286107at2759"/>
<dbReference type="Proteomes" id="UP000652761">
    <property type="component" value="Unassembled WGS sequence"/>
</dbReference>
<dbReference type="AlphaFoldDB" id="A0A843UG75"/>
<gene>
    <name evidence="1" type="ORF">Taro_011486</name>
</gene>
<sequence length="202" mass="21803">MTMSSTCNSPQHDTLTQMSLESDFASGSSPPLRENLSKSGLLGLRLLEDLTALAAGGSTYLERETLGMAWLSGENRIPLGGSSHCHSSPYGVGRVPTCFGCGRAGGEGTRALLPHQGLCCVIWNFGGRLDSQNRSFVDMVRGTVRVSNLLPGSKRCVDVRELPAESLSKREDWLCRSPVSRWFKEQLGAWGRGSQAQGRSSL</sequence>
<dbReference type="EMBL" id="NMUH01000431">
    <property type="protein sequence ID" value="MQL79039.1"/>
    <property type="molecule type" value="Genomic_DNA"/>
</dbReference>
<name>A0A843UG75_COLES</name>